<comment type="caution">
    <text evidence="9">The sequence shown here is derived from an EMBL/GenBank/DDBJ whole genome shotgun (WGS) entry which is preliminary data.</text>
</comment>
<dbReference type="GO" id="GO:0000786">
    <property type="term" value="C:nucleosome"/>
    <property type="evidence" value="ECO:0007669"/>
    <property type="project" value="UniProtKB-KW"/>
</dbReference>
<dbReference type="Proteomes" id="UP000828236">
    <property type="component" value="Unassembled WGS sequence"/>
</dbReference>
<feature type="domain" description="Core Histone H2A/H2B/H3" evidence="8">
    <location>
        <begin position="72"/>
        <end position="161"/>
    </location>
</feature>
<keyword evidence="4" id="KW-0158">Chromosome</keyword>
<evidence type="ECO:0000256" key="1">
    <source>
        <dbReference type="ARBA" id="ARBA00004123"/>
    </source>
</evidence>
<evidence type="ECO:0000256" key="3">
    <source>
        <dbReference type="ARBA" id="ARBA00010343"/>
    </source>
</evidence>
<protein>
    <recommendedName>
        <fullName evidence="8">Core Histone H2A/H2B/H3 domain-containing protein</fullName>
    </recommendedName>
</protein>
<dbReference type="GO" id="GO:0005634">
    <property type="term" value="C:nucleus"/>
    <property type="evidence" value="ECO:0007669"/>
    <property type="project" value="UniProtKB-SubCell"/>
</dbReference>
<dbReference type="GO" id="GO:0030527">
    <property type="term" value="F:structural constituent of chromatin"/>
    <property type="evidence" value="ECO:0007669"/>
    <property type="project" value="InterPro"/>
</dbReference>
<dbReference type="Gene3D" id="1.10.20.10">
    <property type="entry name" value="Histone, subunit A"/>
    <property type="match status" value="1"/>
</dbReference>
<accession>A0A9D4NRK9</accession>
<evidence type="ECO:0000256" key="5">
    <source>
        <dbReference type="ARBA" id="ARBA00023125"/>
    </source>
</evidence>
<dbReference type="SMART" id="SM00428">
    <property type="entry name" value="H3"/>
    <property type="match status" value="1"/>
</dbReference>
<reference evidence="9" key="2">
    <citation type="journal article" date="2021" name="World Allergy Organ. J.">
        <title>Chromosome-level assembly of Dermatophagoides farinae genome and transcriptome reveals two novel allergens Der f 37 and Der f 39.</title>
        <authorList>
            <person name="Chen J."/>
            <person name="Cai Z."/>
            <person name="Fan D."/>
            <person name="Hu J."/>
            <person name="Hou Y."/>
            <person name="He Y."/>
            <person name="Zhang Z."/>
            <person name="Zhao Z."/>
            <person name="Gao P."/>
            <person name="Hu W."/>
            <person name="Sun J."/>
            <person name="Li J."/>
            <person name="Ji K."/>
        </authorList>
    </citation>
    <scope>NUCLEOTIDE SEQUENCE</scope>
    <source>
        <strain evidence="9">JKM2019</strain>
    </source>
</reference>
<evidence type="ECO:0000256" key="4">
    <source>
        <dbReference type="ARBA" id="ARBA00022454"/>
    </source>
</evidence>
<keyword evidence="5" id="KW-0238">DNA-binding</keyword>
<dbReference type="InterPro" id="IPR009072">
    <property type="entry name" value="Histone-fold"/>
</dbReference>
<dbReference type="EMBL" id="SDOV01000009">
    <property type="protein sequence ID" value="KAH7637154.1"/>
    <property type="molecule type" value="Genomic_DNA"/>
</dbReference>
<evidence type="ECO:0000259" key="8">
    <source>
        <dbReference type="Pfam" id="PF00125"/>
    </source>
</evidence>
<dbReference type="PANTHER" id="PTHR45810:SF1">
    <property type="entry name" value="HISTONE H3-LIKE CENTROMERIC PROTEIN A"/>
    <property type="match status" value="1"/>
</dbReference>
<dbReference type="Pfam" id="PF00125">
    <property type="entry name" value="Histone"/>
    <property type="match status" value="1"/>
</dbReference>
<dbReference type="GO" id="GO:0003677">
    <property type="term" value="F:DNA binding"/>
    <property type="evidence" value="ECO:0007669"/>
    <property type="project" value="UniProtKB-KW"/>
</dbReference>
<evidence type="ECO:0000313" key="9">
    <source>
        <dbReference type="EMBL" id="KAH7637154.1"/>
    </source>
</evidence>
<dbReference type="GO" id="GO:0046982">
    <property type="term" value="F:protein heterodimerization activity"/>
    <property type="evidence" value="ECO:0007669"/>
    <property type="project" value="InterPro"/>
</dbReference>
<dbReference type="FunFam" id="1.10.20.10:FF:000085">
    <property type="entry name" value="Histone H3.2"/>
    <property type="match status" value="1"/>
</dbReference>
<name>A0A9D4NRK9_DERFA</name>
<dbReference type="AlphaFoldDB" id="A0A9D4NRK9"/>
<gene>
    <name evidence="9" type="ORF">HUG17_7360</name>
</gene>
<evidence type="ECO:0000256" key="2">
    <source>
        <dbReference type="ARBA" id="ARBA00004286"/>
    </source>
</evidence>
<dbReference type="OrthoDB" id="420022at2759"/>
<dbReference type="PANTHER" id="PTHR45810">
    <property type="entry name" value="HISTONE H3.2"/>
    <property type="match status" value="1"/>
</dbReference>
<organism evidence="9">
    <name type="scientific">Dermatophagoides farinae</name>
    <name type="common">American house dust mite</name>
    <dbReference type="NCBI Taxonomy" id="6954"/>
    <lineage>
        <taxon>Eukaryota</taxon>
        <taxon>Metazoa</taxon>
        <taxon>Ecdysozoa</taxon>
        <taxon>Arthropoda</taxon>
        <taxon>Chelicerata</taxon>
        <taxon>Arachnida</taxon>
        <taxon>Acari</taxon>
        <taxon>Acariformes</taxon>
        <taxon>Sarcoptiformes</taxon>
        <taxon>Astigmata</taxon>
        <taxon>Psoroptidia</taxon>
        <taxon>Analgoidea</taxon>
        <taxon>Pyroglyphidae</taxon>
        <taxon>Dermatophagoidinae</taxon>
        <taxon>Dermatophagoides</taxon>
    </lineage>
</organism>
<comment type="subcellular location">
    <subcellularLocation>
        <location evidence="2">Chromosome</location>
    </subcellularLocation>
    <subcellularLocation>
        <location evidence="1">Nucleus</location>
    </subcellularLocation>
</comment>
<dbReference type="CDD" id="cd22911">
    <property type="entry name" value="HFD_H3"/>
    <property type="match status" value="1"/>
</dbReference>
<evidence type="ECO:0000256" key="6">
    <source>
        <dbReference type="ARBA" id="ARBA00023242"/>
    </source>
</evidence>
<reference evidence="9" key="1">
    <citation type="submission" date="2020-06" db="EMBL/GenBank/DDBJ databases">
        <authorList>
            <person name="Ji K."/>
            <person name="Li J."/>
        </authorList>
    </citation>
    <scope>NUCLEOTIDE SEQUENCE</scope>
    <source>
        <strain evidence="9">JKM2019</strain>
        <tissue evidence="9">Whole body</tissue>
    </source>
</reference>
<sequence>MPRIKQSPKKSENIHFTINVEISRNKSRKNKKKIKSSNKTCKKYVKVKNQNDKQSISSKASSSILKQKRYRPGTVALREIRQYQQFGQLLIPKMSFQRLVHNITKRMYANHNYRMQESAIMALQEASESYLTGLFEDTNLLAHHANRVTIMTKDMRLALRIRGDRLK</sequence>
<evidence type="ECO:0000256" key="7">
    <source>
        <dbReference type="ARBA" id="ARBA00023269"/>
    </source>
</evidence>
<comment type="similarity">
    <text evidence="3">Belongs to the histone H3 family.</text>
</comment>
<keyword evidence="6" id="KW-0539">Nucleus</keyword>
<dbReference type="SUPFAM" id="SSF47113">
    <property type="entry name" value="Histone-fold"/>
    <property type="match status" value="1"/>
</dbReference>
<dbReference type="InterPro" id="IPR007125">
    <property type="entry name" value="H2A/H2B/H3"/>
</dbReference>
<keyword evidence="7" id="KW-0544">Nucleosome core</keyword>
<dbReference type="InterPro" id="IPR000164">
    <property type="entry name" value="Histone_H3/CENP-A"/>
</dbReference>
<proteinExistence type="inferred from homology"/>